<dbReference type="InterPro" id="IPR006129">
    <property type="entry name" value="AdhesinB"/>
</dbReference>
<proteinExistence type="inferred from homology"/>
<dbReference type="GO" id="GO:0046872">
    <property type="term" value="F:metal ion binding"/>
    <property type="evidence" value="ECO:0007669"/>
    <property type="project" value="UniProtKB-KW"/>
</dbReference>
<comment type="caution">
    <text evidence="8">The sequence shown here is derived from an EMBL/GenBank/DDBJ whole genome shotgun (WGS) entry which is preliminary data.</text>
</comment>
<comment type="similarity">
    <text evidence="2 6">Belongs to the bacterial solute-binding protein 9 family.</text>
</comment>
<dbReference type="Proteomes" id="UP000597886">
    <property type="component" value="Unassembled WGS sequence"/>
</dbReference>
<evidence type="ECO:0000313" key="8">
    <source>
        <dbReference type="EMBL" id="NOE18933.1"/>
    </source>
</evidence>
<dbReference type="Pfam" id="PF01297">
    <property type="entry name" value="ZnuA"/>
    <property type="match status" value="1"/>
</dbReference>
<keyword evidence="5 7" id="KW-0732">Signal</keyword>
<gene>
    <name evidence="8" type="ORF">GS634_12460</name>
</gene>
<name>A0AA90YX89_9RHOB</name>
<dbReference type="InterPro" id="IPR006127">
    <property type="entry name" value="ZnuA-like"/>
</dbReference>
<reference evidence="8" key="1">
    <citation type="submission" date="2019-12" db="EMBL/GenBank/DDBJ databases">
        <title>Ruegeria JWLKs population differentiation of coral mucus and skeleton niches.</title>
        <authorList>
            <person name="Luo D."/>
        </authorList>
    </citation>
    <scope>NUCLEOTIDE SEQUENCE</scope>
    <source>
        <strain evidence="8">HKCCD6181</strain>
    </source>
</reference>
<accession>A0AA90YX89</accession>
<keyword evidence="3 6" id="KW-0813">Transport</keyword>
<sequence length="317" mass="34296">MIRRNFLAVLALAFSLPVAAWADSPLKVVATTGMIADAARQVGGDQVDVKGLMGPGVDPHAYRQTRSDIVAMTRADLILWHGLYLEAQMEDFFHDLERKRTVVAVAEGIDKSKLRAHDDYADKYDPHVWMTPELWRDVVLEVQAALTEVRPEAAEVFAANAQAHLADIDRLTAYADQVLASVPDNNKVLVTAHDAFGYFGESFGFEVLGIQGISTQSEAGLNRIGELVDLLVDRKITAVFVESSVSDRSIRALIEGAAAKGHEVHVGGELFSDAMGEEGTYEGTYLGMLDHNITVIASALGGDVPDRGMDGKLSAGF</sequence>
<evidence type="ECO:0000256" key="7">
    <source>
        <dbReference type="SAM" id="SignalP"/>
    </source>
</evidence>
<dbReference type="InterPro" id="IPR006128">
    <property type="entry name" value="Lipoprotein_PsaA-like"/>
</dbReference>
<evidence type="ECO:0000256" key="1">
    <source>
        <dbReference type="ARBA" id="ARBA00004196"/>
    </source>
</evidence>
<comment type="subcellular location">
    <subcellularLocation>
        <location evidence="1">Cell envelope</location>
    </subcellularLocation>
</comment>
<dbReference type="PANTHER" id="PTHR42953:SF1">
    <property type="entry name" value="METAL-BINDING PROTEIN HI_0362-RELATED"/>
    <property type="match status" value="1"/>
</dbReference>
<dbReference type="GO" id="GO:0030001">
    <property type="term" value="P:metal ion transport"/>
    <property type="evidence" value="ECO:0007669"/>
    <property type="project" value="InterPro"/>
</dbReference>
<keyword evidence="4" id="KW-0479">Metal-binding</keyword>
<evidence type="ECO:0000256" key="3">
    <source>
        <dbReference type="ARBA" id="ARBA00022448"/>
    </source>
</evidence>
<organism evidence="8 9">
    <name type="scientific">Ruegeria atlantica</name>
    <dbReference type="NCBI Taxonomy" id="81569"/>
    <lineage>
        <taxon>Bacteria</taxon>
        <taxon>Pseudomonadati</taxon>
        <taxon>Pseudomonadota</taxon>
        <taxon>Alphaproteobacteria</taxon>
        <taxon>Rhodobacterales</taxon>
        <taxon>Roseobacteraceae</taxon>
        <taxon>Ruegeria</taxon>
    </lineage>
</organism>
<feature type="signal peptide" evidence="7">
    <location>
        <begin position="1"/>
        <end position="22"/>
    </location>
</feature>
<dbReference type="PANTHER" id="PTHR42953">
    <property type="entry name" value="HIGH-AFFINITY ZINC UPTAKE SYSTEM PROTEIN ZNUA-RELATED"/>
    <property type="match status" value="1"/>
</dbReference>
<evidence type="ECO:0000313" key="9">
    <source>
        <dbReference type="Proteomes" id="UP000597886"/>
    </source>
</evidence>
<dbReference type="GO" id="GO:0030313">
    <property type="term" value="C:cell envelope"/>
    <property type="evidence" value="ECO:0007669"/>
    <property type="project" value="UniProtKB-SubCell"/>
</dbReference>
<evidence type="ECO:0000256" key="4">
    <source>
        <dbReference type="ARBA" id="ARBA00022723"/>
    </source>
</evidence>
<dbReference type="EMBL" id="WVRA01000004">
    <property type="protein sequence ID" value="NOE18933.1"/>
    <property type="molecule type" value="Genomic_DNA"/>
</dbReference>
<evidence type="ECO:0000256" key="6">
    <source>
        <dbReference type="RuleBase" id="RU003512"/>
    </source>
</evidence>
<feature type="chain" id="PRO_5041666205" evidence="7">
    <location>
        <begin position="23"/>
        <end position="317"/>
    </location>
</feature>
<dbReference type="Gene3D" id="3.40.50.1980">
    <property type="entry name" value="Nitrogenase molybdenum iron protein domain"/>
    <property type="match status" value="2"/>
</dbReference>
<dbReference type="AlphaFoldDB" id="A0AA90YX89"/>
<evidence type="ECO:0000256" key="2">
    <source>
        <dbReference type="ARBA" id="ARBA00011028"/>
    </source>
</evidence>
<dbReference type="InterPro" id="IPR050492">
    <property type="entry name" value="Bact_metal-bind_prot9"/>
</dbReference>
<evidence type="ECO:0000256" key="5">
    <source>
        <dbReference type="ARBA" id="ARBA00022729"/>
    </source>
</evidence>
<dbReference type="RefSeq" id="WP_171330366.1">
    <property type="nucleotide sequence ID" value="NZ_WVRA01000004.1"/>
</dbReference>
<dbReference type="PRINTS" id="PR00691">
    <property type="entry name" value="ADHESINB"/>
</dbReference>
<dbReference type="PRINTS" id="PR00690">
    <property type="entry name" value="ADHESNFAMILY"/>
</dbReference>
<protein>
    <submittedName>
        <fullName evidence="8">Zinc ABC transporter solute-binding protein</fullName>
    </submittedName>
</protein>
<dbReference type="SUPFAM" id="SSF53807">
    <property type="entry name" value="Helical backbone' metal receptor"/>
    <property type="match status" value="1"/>
</dbReference>
<dbReference type="GO" id="GO:0007155">
    <property type="term" value="P:cell adhesion"/>
    <property type="evidence" value="ECO:0007669"/>
    <property type="project" value="InterPro"/>
</dbReference>